<reference evidence="1 2" key="1">
    <citation type="submission" date="2024-01" db="EMBL/GenBank/DDBJ databases">
        <title>A telomere-to-telomere, gap-free genome of sweet tea (Lithocarpus litseifolius).</title>
        <authorList>
            <person name="Zhou J."/>
        </authorList>
    </citation>
    <scope>NUCLEOTIDE SEQUENCE [LARGE SCALE GENOMIC DNA]</scope>
    <source>
        <strain evidence="1">Zhou-2022a</strain>
        <tissue evidence="1">Leaf</tissue>
    </source>
</reference>
<accession>A0AAW2D9D1</accession>
<dbReference type="EMBL" id="JAZDWU010000004">
    <property type="protein sequence ID" value="KAL0006263.1"/>
    <property type="molecule type" value="Genomic_DNA"/>
</dbReference>
<evidence type="ECO:0000313" key="1">
    <source>
        <dbReference type="EMBL" id="KAL0006263.1"/>
    </source>
</evidence>
<name>A0AAW2D9D1_9ROSI</name>
<keyword evidence="2" id="KW-1185">Reference proteome</keyword>
<dbReference type="Proteomes" id="UP001459277">
    <property type="component" value="Unassembled WGS sequence"/>
</dbReference>
<sequence length="91" mass="10182">MAKEVINSLEKMTLTLEEEEIWGAPFDMASPKVAAEIGGRLGKVVEVERRKSQDTEFFHASEGGATNSKTFKERGVSEWLGWTKYVGVFQV</sequence>
<dbReference type="AlphaFoldDB" id="A0AAW2D9D1"/>
<organism evidence="1 2">
    <name type="scientific">Lithocarpus litseifolius</name>
    <dbReference type="NCBI Taxonomy" id="425828"/>
    <lineage>
        <taxon>Eukaryota</taxon>
        <taxon>Viridiplantae</taxon>
        <taxon>Streptophyta</taxon>
        <taxon>Embryophyta</taxon>
        <taxon>Tracheophyta</taxon>
        <taxon>Spermatophyta</taxon>
        <taxon>Magnoliopsida</taxon>
        <taxon>eudicotyledons</taxon>
        <taxon>Gunneridae</taxon>
        <taxon>Pentapetalae</taxon>
        <taxon>rosids</taxon>
        <taxon>fabids</taxon>
        <taxon>Fagales</taxon>
        <taxon>Fagaceae</taxon>
        <taxon>Lithocarpus</taxon>
    </lineage>
</organism>
<comment type="caution">
    <text evidence="1">The sequence shown here is derived from an EMBL/GenBank/DDBJ whole genome shotgun (WGS) entry which is preliminary data.</text>
</comment>
<protein>
    <submittedName>
        <fullName evidence="1">Uncharacterized protein</fullName>
    </submittedName>
</protein>
<evidence type="ECO:0000313" key="2">
    <source>
        <dbReference type="Proteomes" id="UP001459277"/>
    </source>
</evidence>
<gene>
    <name evidence="1" type="ORF">SO802_013824</name>
</gene>
<proteinExistence type="predicted"/>